<feature type="compositionally biased region" description="Basic residues" evidence="6">
    <location>
        <begin position="453"/>
        <end position="469"/>
    </location>
</feature>
<evidence type="ECO:0000256" key="4">
    <source>
        <dbReference type="ARBA" id="ARBA00022833"/>
    </source>
</evidence>
<dbReference type="PROSITE" id="PS50115">
    <property type="entry name" value="ARFGAP"/>
    <property type="match status" value="1"/>
</dbReference>
<feature type="non-terminal residue" evidence="8">
    <location>
        <position position="1"/>
    </location>
</feature>
<dbReference type="EMBL" id="NIVC01004293">
    <property type="protein sequence ID" value="PAA47913.1"/>
    <property type="molecule type" value="Genomic_DNA"/>
</dbReference>
<dbReference type="InterPro" id="IPR038508">
    <property type="entry name" value="ArfGAP_dom_sf"/>
</dbReference>
<feature type="compositionally biased region" description="Low complexity" evidence="6">
    <location>
        <begin position="336"/>
        <end position="367"/>
    </location>
</feature>
<organism evidence="8 9">
    <name type="scientific">Macrostomum lignano</name>
    <dbReference type="NCBI Taxonomy" id="282301"/>
    <lineage>
        <taxon>Eukaryota</taxon>
        <taxon>Metazoa</taxon>
        <taxon>Spiralia</taxon>
        <taxon>Lophotrochozoa</taxon>
        <taxon>Platyhelminthes</taxon>
        <taxon>Rhabditophora</taxon>
        <taxon>Macrostomorpha</taxon>
        <taxon>Macrostomida</taxon>
        <taxon>Macrostomidae</taxon>
        <taxon>Macrostomum</taxon>
    </lineage>
</organism>
<dbReference type="GO" id="GO:0030100">
    <property type="term" value="P:regulation of endocytosis"/>
    <property type="evidence" value="ECO:0007669"/>
    <property type="project" value="TreeGrafter"/>
</dbReference>
<feature type="compositionally biased region" description="Low complexity" evidence="6">
    <location>
        <begin position="114"/>
        <end position="132"/>
    </location>
</feature>
<dbReference type="Pfam" id="PF01412">
    <property type="entry name" value="ArfGap"/>
    <property type="match status" value="1"/>
</dbReference>
<evidence type="ECO:0000256" key="5">
    <source>
        <dbReference type="PROSITE-ProRule" id="PRU00288"/>
    </source>
</evidence>
<dbReference type="PANTHER" id="PTHR46395">
    <property type="entry name" value="ADP-RIBOSYLATION FACTOR GTPASE-ACTIVATING PROTEIN 1"/>
    <property type="match status" value="1"/>
</dbReference>
<dbReference type="GO" id="GO:0032012">
    <property type="term" value="P:regulation of ARF protein signal transduction"/>
    <property type="evidence" value="ECO:0007669"/>
    <property type="project" value="TreeGrafter"/>
</dbReference>
<keyword evidence="1" id="KW-0343">GTPase activation</keyword>
<dbReference type="OrthoDB" id="983479at2759"/>
<evidence type="ECO:0000256" key="2">
    <source>
        <dbReference type="ARBA" id="ARBA00022723"/>
    </source>
</evidence>
<feature type="region of interest" description="Disordered" evidence="6">
    <location>
        <begin position="167"/>
        <end position="212"/>
    </location>
</feature>
<keyword evidence="2" id="KW-0479">Metal-binding</keyword>
<evidence type="ECO:0000313" key="9">
    <source>
        <dbReference type="Proteomes" id="UP000215902"/>
    </source>
</evidence>
<protein>
    <recommendedName>
        <fullName evidence="7">Arf-GAP domain-containing protein</fullName>
    </recommendedName>
</protein>
<keyword evidence="3 5" id="KW-0863">Zinc-finger</keyword>
<dbReference type="InterPro" id="IPR037278">
    <property type="entry name" value="ARFGAP/RecO"/>
</dbReference>
<dbReference type="GO" id="GO:0000139">
    <property type="term" value="C:Golgi membrane"/>
    <property type="evidence" value="ECO:0007669"/>
    <property type="project" value="TreeGrafter"/>
</dbReference>
<feature type="compositionally biased region" description="Gly residues" evidence="6">
    <location>
        <begin position="324"/>
        <end position="335"/>
    </location>
</feature>
<feature type="compositionally biased region" description="Gly residues" evidence="6">
    <location>
        <begin position="133"/>
        <end position="143"/>
    </location>
</feature>
<name>A0A267DF66_9PLAT</name>
<sequence length="469" mass="50103">QWVSVTYGIWICLECSGKHRGLGVHLSFVRSVTMDKWKDIELEKMRVGGNRQAREFLSKQPDWNQHASLHDRYNSRAAALYKDKIATEAEGRPWNEETSAAKMHKSFTVATFQSYQPASSPPQQQQRSQYSGGAAGGGGGGGYQSAGAANLEAWLNDEGVRSRKDEFFNRKQVENAARRDDLPPSQGGRYTGFGNTPDPPGGFQDGSDGYTGQTLRGLQSGWSVFSSGATRLASAAAKKTKELSANVNEKVKEGTLLNSVGSGVSNVASKVSLAGTKSWKSIEQYWHGGGGGCGGDYGDPHEGTAAAAAAGGSSASGSMAAHAGSGGYGALGGSYQGAYQGAYQQPPQQQQQGDDSWADWGSSGWDSPARQSDSRNGNGGGGGNSAQKKSKQPKPRQSEPDGCPTGDLLNLSLGGAEQQQEEEEEEQLDEEKWAEEDSDFESWEPIEQQRQQAKQKKSKQQQAKGKRAS</sequence>
<dbReference type="SMART" id="SM00105">
    <property type="entry name" value="ArfGap"/>
    <property type="match status" value="1"/>
</dbReference>
<dbReference type="PRINTS" id="PR00405">
    <property type="entry name" value="REVINTRACTNG"/>
</dbReference>
<evidence type="ECO:0000256" key="1">
    <source>
        <dbReference type="ARBA" id="ARBA00022468"/>
    </source>
</evidence>
<dbReference type="InterPro" id="IPR001164">
    <property type="entry name" value="ArfGAP_dom"/>
</dbReference>
<dbReference type="PANTHER" id="PTHR46395:SF1">
    <property type="entry name" value="ADP-RIBOSYLATION FACTOR GTPASE-ACTIVATING PROTEIN 1"/>
    <property type="match status" value="1"/>
</dbReference>
<proteinExistence type="predicted"/>
<evidence type="ECO:0000256" key="6">
    <source>
        <dbReference type="SAM" id="MobiDB-lite"/>
    </source>
</evidence>
<evidence type="ECO:0000313" key="8">
    <source>
        <dbReference type="EMBL" id="PAA47913.1"/>
    </source>
</evidence>
<feature type="compositionally biased region" description="Basic and acidic residues" evidence="6">
    <location>
        <begin position="167"/>
        <end position="182"/>
    </location>
</feature>
<keyword evidence="4" id="KW-0862">Zinc</keyword>
<dbReference type="AlphaFoldDB" id="A0A267DF66"/>
<evidence type="ECO:0000259" key="7">
    <source>
        <dbReference type="PROSITE" id="PS50115"/>
    </source>
</evidence>
<dbReference type="CDD" id="cd08830">
    <property type="entry name" value="ArfGap_ArfGap1"/>
    <property type="match status" value="1"/>
</dbReference>
<dbReference type="STRING" id="282301.A0A267DF66"/>
<feature type="region of interest" description="Disordered" evidence="6">
    <location>
        <begin position="114"/>
        <end position="143"/>
    </location>
</feature>
<dbReference type="Gene3D" id="1.10.220.150">
    <property type="entry name" value="Arf GTPase activating protein"/>
    <property type="match status" value="1"/>
</dbReference>
<feature type="compositionally biased region" description="Low complexity" evidence="6">
    <location>
        <begin position="305"/>
        <end position="323"/>
    </location>
</feature>
<feature type="region of interest" description="Disordered" evidence="6">
    <location>
        <begin position="305"/>
        <end position="469"/>
    </location>
</feature>
<dbReference type="GO" id="GO:0008270">
    <property type="term" value="F:zinc ion binding"/>
    <property type="evidence" value="ECO:0007669"/>
    <property type="project" value="UniProtKB-KW"/>
</dbReference>
<accession>A0A267DF66</accession>
<gene>
    <name evidence="8" type="ORF">BOX15_Mlig001056g4</name>
</gene>
<keyword evidence="9" id="KW-1185">Reference proteome</keyword>
<evidence type="ECO:0000256" key="3">
    <source>
        <dbReference type="ARBA" id="ARBA00022771"/>
    </source>
</evidence>
<feature type="compositionally biased region" description="Acidic residues" evidence="6">
    <location>
        <begin position="419"/>
        <end position="444"/>
    </location>
</feature>
<feature type="domain" description="Arf-GAP" evidence="7">
    <location>
        <begin position="1"/>
        <end position="94"/>
    </location>
</feature>
<dbReference type="SUPFAM" id="SSF57863">
    <property type="entry name" value="ArfGap/RecO-like zinc finger"/>
    <property type="match status" value="1"/>
</dbReference>
<comment type="caution">
    <text evidence="8">The sequence shown here is derived from an EMBL/GenBank/DDBJ whole genome shotgun (WGS) entry which is preliminary data.</text>
</comment>
<reference evidence="8 9" key="1">
    <citation type="submission" date="2017-06" db="EMBL/GenBank/DDBJ databases">
        <title>A platform for efficient transgenesis in Macrostomum lignano, a flatworm model organism for stem cell research.</title>
        <authorList>
            <person name="Berezikov E."/>
        </authorList>
    </citation>
    <scope>NUCLEOTIDE SEQUENCE [LARGE SCALE GENOMIC DNA]</scope>
    <source>
        <strain evidence="8">DV1</strain>
        <tissue evidence="8">Whole organism</tissue>
    </source>
</reference>
<dbReference type="GO" id="GO:0005096">
    <property type="term" value="F:GTPase activator activity"/>
    <property type="evidence" value="ECO:0007669"/>
    <property type="project" value="UniProtKB-KW"/>
</dbReference>
<dbReference type="Proteomes" id="UP000215902">
    <property type="component" value="Unassembled WGS sequence"/>
</dbReference>